<sequence length="247" mass="27314">MKIIFLGTNGWCPTGTGQNLSILIDAAEGYFILDAGSGFFKAQQYITNPNKPVRLFLSHFHLDHVFGLHTLPAFDFKNGLTIYGQPGTKEILNIVCNHPFAAPFEFLPYPVSVEELLPGAQNLPFLKEASYLVHADPCFGYRFLLEGKAITFCTDTGVCDSFKKLAQKADVLISECSTLNTPNPAWPHLNPELAAQLAQEAKVKQLYLVHFGPDSFTTLESRALAEERARKIFPATTAAHDDLIVEI</sequence>
<evidence type="ECO:0000259" key="1">
    <source>
        <dbReference type="SMART" id="SM00849"/>
    </source>
</evidence>
<protein>
    <recommendedName>
        <fullName evidence="1">Metallo-beta-lactamase domain-containing protein</fullName>
    </recommendedName>
</protein>
<evidence type="ECO:0000313" key="2">
    <source>
        <dbReference type="EMBL" id="KKS56992.1"/>
    </source>
</evidence>
<evidence type="ECO:0000313" key="3">
    <source>
        <dbReference type="Proteomes" id="UP000034837"/>
    </source>
</evidence>
<feature type="domain" description="Metallo-beta-lactamase" evidence="1">
    <location>
        <begin position="18"/>
        <end position="210"/>
    </location>
</feature>
<dbReference type="PANTHER" id="PTHR46018:SF2">
    <property type="entry name" value="ZINC PHOSPHODIESTERASE ELAC PROTEIN 1"/>
    <property type="match status" value="1"/>
</dbReference>
<dbReference type="SUPFAM" id="SSF56281">
    <property type="entry name" value="Metallo-hydrolase/oxidoreductase"/>
    <property type="match status" value="1"/>
</dbReference>
<dbReference type="CDD" id="cd16272">
    <property type="entry name" value="RNaseZ_MBL-fold"/>
    <property type="match status" value="1"/>
</dbReference>
<dbReference type="AlphaFoldDB" id="A0A0G1A7G7"/>
<dbReference type="GO" id="GO:0042781">
    <property type="term" value="F:3'-tRNA processing endoribonuclease activity"/>
    <property type="evidence" value="ECO:0007669"/>
    <property type="project" value="TreeGrafter"/>
</dbReference>
<dbReference type="InterPro" id="IPR001279">
    <property type="entry name" value="Metallo-B-lactamas"/>
</dbReference>
<name>A0A0G1A7G7_9BACT</name>
<dbReference type="Pfam" id="PF12706">
    <property type="entry name" value="Lactamase_B_2"/>
    <property type="match status" value="1"/>
</dbReference>
<dbReference type="EMBL" id="LCDO01000004">
    <property type="protein sequence ID" value="KKS56992.1"/>
    <property type="molecule type" value="Genomic_DNA"/>
</dbReference>
<dbReference type="SMART" id="SM00849">
    <property type="entry name" value="Lactamase_B"/>
    <property type="match status" value="1"/>
</dbReference>
<comment type="caution">
    <text evidence="2">The sequence shown here is derived from an EMBL/GenBank/DDBJ whole genome shotgun (WGS) entry which is preliminary data.</text>
</comment>
<reference evidence="2 3" key="1">
    <citation type="journal article" date="2015" name="Nature">
        <title>rRNA introns, odd ribosomes, and small enigmatic genomes across a large radiation of phyla.</title>
        <authorList>
            <person name="Brown C.T."/>
            <person name="Hug L.A."/>
            <person name="Thomas B.C."/>
            <person name="Sharon I."/>
            <person name="Castelle C.J."/>
            <person name="Singh A."/>
            <person name="Wilkins M.J."/>
            <person name="Williams K.H."/>
            <person name="Banfield J.F."/>
        </authorList>
    </citation>
    <scope>NUCLEOTIDE SEQUENCE [LARGE SCALE GENOMIC DNA]</scope>
</reference>
<gene>
    <name evidence="2" type="ORF">UV20_C0004G0088</name>
</gene>
<organism evidence="2 3">
    <name type="scientific">Candidatus Magasanikbacteria bacterium GW2011_GWA2_42_32</name>
    <dbReference type="NCBI Taxonomy" id="1619039"/>
    <lineage>
        <taxon>Bacteria</taxon>
        <taxon>Candidatus Magasanikiibacteriota</taxon>
    </lineage>
</organism>
<dbReference type="InterPro" id="IPR036866">
    <property type="entry name" value="RibonucZ/Hydroxyglut_hydro"/>
</dbReference>
<dbReference type="PANTHER" id="PTHR46018">
    <property type="entry name" value="ZINC PHOSPHODIESTERASE ELAC PROTEIN 1"/>
    <property type="match status" value="1"/>
</dbReference>
<dbReference type="Proteomes" id="UP000034837">
    <property type="component" value="Unassembled WGS sequence"/>
</dbReference>
<accession>A0A0G1A7G7</accession>
<dbReference type="Gene3D" id="3.60.15.10">
    <property type="entry name" value="Ribonuclease Z/Hydroxyacylglutathione hydrolase-like"/>
    <property type="match status" value="1"/>
</dbReference>
<proteinExistence type="predicted"/>